<sequence length="156" mass="17089">PSTVCRSCKQISRPWGAYHAGWRSTSTRSAPDVAADRAAGVVSFPPLQTFSEEENMMREAVKKYAQERIAPVVSKMDENSTMDKEVIESLFEQGLMGIEIDPEYGGTGSSFFSSILVIEELAKVDPSVAVLCDIQNTLINTLFAKLGLYHNGTHSV</sequence>
<comment type="pathway">
    <text evidence="1">Lipid metabolism.</text>
</comment>
<evidence type="ECO:0000256" key="3">
    <source>
        <dbReference type="ARBA" id="ARBA00023002"/>
    </source>
</evidence>
<dbReference type="InterPro" id="IPR009100">
    <property type="entry name" value="AcylCoA_DH/oxidase_NM_dom_sf"/>
</dbReference>
<dbReference type="GO" id="GO:0005739">
    <property type="term" value="C:mitochondrion"/>
    <property type="evidence" value="ECO:0007669"/>
    <property type="project" value="TreeGrafter"/>
</dbReference>
<dbReference type="Proteomes" id="UP000261600">
    <property type="component" value="Unplaced"/>
</dbReference>
<dbReference type="GO" id="GO:0006631">
    <property type="term" value="P:fatty acid metabolic process"/>
    <property type="evidence" value="ECO:0007669"/>
    <property type="project" value="UniProtKB-KW"/>
</dbReference>
<evidence type="ECO:0000313" key="7">
    <source>
        <dbReference type="Proteomes" id="UP000261600"/>
    </source>
</evidence>
<dbReference type="PANTHER" id="PTHR43884">
    <property type="entry name" value="ACYL-COA DEHYDROGENASE"/>
    <property type="match status" value="1"/>
</dbReference>
<dbReference type="SUPFAM" id="SSF56645">
    <property type="entry name" value="Acyl-CoA dehydrogenase NM domain-like"/>
    <property type="match status" value="1"/>
</dbReference>
<dbReference type="Pfam" id="PF02771">
    <property type="entry name" value="Acyl-CoA_dh_N"/>
    <property type="match status" value="1"/>
</dbReference>
<evidence type="ECO:0000256" key="1">
    <source>
        <dbReference type="ARBA" id="ARBA00005189"/>
    </source>
</evidence>
<dbReference type="InterPro" id="IPR013786">
    <property type="entry name" value="AcylCoA_DH/ox_N"/>
</dbReference>
<accession>A0A3Q3IJ77</accession>
<keyword evidence="2" id="KW-0276">Fatty acid metabolism</keyword>
<keyword evidence="4" id="KW-0443">Lipid metabolism</keyword>
<evidence type="ECO:0000313" key="6">
    <source>
        <dbReference type="Ensembl" id="ENSMALP00000003494.1"/>
    </source>
</evidence>
<evidence type="ECO:0000259" key="5">
    <source>
        <dbReference type="Pfam" id="PF02771"/>
    </source>
</evidence>
<dbReference type="InterPro" id="IPR037069">
    <property type="entry name" value="AcylCoA_DH/ox_N_sf"/>
</dbReference>
<protein>
    <recommendedName>
        <fullName evidence="5">Acyl-CoA dehydrogenase/oxidase N-terminal domain-containing protein</fullName>
    </recommendedName>
</protein>
<dbReference type="Ensembl" id="ENSMALT00000003585.1">
    <property type="protein sequence ID" value="ENSMALP00000003494.1"/>
    <property type="gene ID" value="ENSMALG00000002502.1"/>
</dbReference>
<name>A0A3Q3IJ77_MONAL</name>
<keyword evidence="3" id="KW-0560">Oxidoreductase</keyword>
<feature type="domain" description="Acyl-CoA dehydrogenase/oxidase N-terminal" evidence="5">
    <location>
        <begin position="51"/>
        <end position="147"/>
    </location>
</feature>
<reference evidence="6" key="2">
    <citation type="submission" date="2025-09" db="UniProtKB">
        <authorList>
            <consortium name="Ensembl"/>
        </authorList>
    </citation>
    <scope>IDENTIFICATION</scope>
</reference>
<dbReference type="FunFam" id="1.10.540.10:FF:000012">
    <property type="entry name" value="Acyl-CoA dehydrogenase short/branched chain"/>
    <property type="match status" value="1"/>
</dbReference>
<dbReference type="AlphaFoldDB" id="A0A3Q3IJ77"/>
<dbReference type="STRING" id="43700.ENSMALP00000003494"/>
<dbReference type="GO" id="GO:0050660">
    <property type="term" value="F:flavin adenine dinucleotide binding"/>
    <property type="evidence" value="ECO:0007669"/>
    <property type="project" value="InterPro"/>
</dbReference>
<evidence type="ECO:0000256" key="2">
    <source>
        <dbReference type="ARBA" id="ARBA00022832"/>
    </source>
</evidence>
<evidence type="ECO:0000256" key="4">
    <source>
        <dbReference type="ARBA" id="ARBA00023098"/>
    </source>
</evidence>
<keyword evidence="7" id="KW-1185">Reference proteome</keyword>
<dbReference type="Gene3D" id="1.10.540.10">
    <property type="entry name" value="Acyl-CoA dehydrogenase/oxidase, N-terminal domain"/>
    <property type="match status" value="1"/>
</dbReference>
<dbReference type="GO" id="GO:0003995">
    <property type="term" value="F:acyl-CoA dehydrogenase activity"/>
    <property type="evidence" value="ECO:0007669"/>
    <property type="project" value="TreeGrafter"/>
</dbReference>
<organism evidence="6 7">
    <name type="scientific">Monopterus albus</name>
    <name type="common">Swamp eel</name>
    <dbReference type="NCBI Taxonomy" id="43700"/>
    <lineage>
        <taxon>Eukaryota</taxon>
        <taxon>Metazoa</taxon>
        <taxon>Chordata</taxon>
        <taxon>Craniata</taxon>
        <taxon>Vertebrata</taxon>
        <taxon>Euteleostomi</taxon>
        <taxon>Actinopterygii</taxon>
        <taxon>Neopterygii</taxon>
        <taxon>Teleostei</taxon>
        <taxon>Neoteleostei</taxon>
        <taxon>Acanthomorphata</taxon>
        <taxon>Anabantaria</taxon>
        <taxon>Synbranchiformes</taxon>
        <taxon>Synbranchidae</taxon>
        <taxon>Monopterus</taxon>
    </lineage>
</organism>
<dbReference type="PANTHER" id="PTHR43884:SF1">
    <property type="entry name" value="SHORT_BRANCHED CHAIN SPECIFIC ACYL-COA DEHYDROGENASE, MITOCHONDRIAL"/>
    <property type="match status" value="1"/>
</dbReference>
<proteinExistence type="predicted"/>
<reference evidence="6" key="1">
    <citation type="submission" date="2025-08" db="UniProtKB">
        <authorList>
            <consortium name="Ensembl"/>
        </authorList>
    </citation>
    <scope>IDENTIFICATION</scope>
</reference>